<keyword evidence="1 3" id="KW-0732">Signal</keyword>
<feature type="signal peptide" evidence="3">
    <location>
        <begin position="1"/>
        <end position="21"/>
    </location>
</feature>
<dbReference type="PROSITE" id="PS51257">
    <property type="entry name" value="PROKAR_LIPOPROTEIN"/>
    <property type="match status" value="1"/>
</dbReference>
<dbReference type="Proteomes" id="UP000502677">
    <property type="component" value="Chromosome"/>
</dbReference>
<protein>
    <recommendedName>
        <fullName evidence="6">DUF4352 domain-containing protein</fullName>
    </recommendedName>
</protein>
<evidence type="ECO:0000313" key="4">
    <source>
        <dbReference type="EMBL" id="QIK64172.1"/>
    </source>
</evidence>
<feature type="compositionally biased region" description="Polar residues" evidence="2">
    <location>
        <begin position="24"/>
        <end position="35"/>
    </location>
</feature>
<keyword evidence="5" id="KW-1185">Reference proteome</keyword>
<dbReference type="Gene3D" id="2.60.40.1240">
    <property type="match status" value="1"/>
</dbReference>
<evidence type="ECO:0008006" key="6">
    <source>
        <dbReference type="Google" id="ProtNLM"/>
    </source>
</evidence>
<dbReference type="InterPro" id="IPR029050">
    <property type="entry name" value="Immunoprotect_excell_Ig-like"/>
</dbReference>
<feature type="region of interest" description="Disordered" evidence="2">
    <location>
        <begin position="24"/>
        <end position="65"/>
    </location>
</feature>
<name>A0A6G7XI33_9MICO</name>
<organism evidence="4 5">
    <name type="scientific">Leucobacter viscericola</name>
    <dbReference type="NCBI Taxonomy" id="2714935"/>
    <lineage>
        <taxon>Bacteria</taxon>
        <taxon>Bacillati</taxon>
        <taxon>Actinomycetota</taxon>
        <taxon>Actinomycetes</taxon>
        <taxon>Micrococcales</taxon>
        <taxon>Microbacteriaceae</taxon>
        <taxon>Leucobacter</taxon>
    </lineage>
</organism>
<reference evidence="4 5" key="1">
    <citation type="submission" date="2020-03" db="EMBL/GenBank/DDBJ databases">
        <title>Leucobacter sp. nov., isolated from beetles.</title>
        <authorList>
            <person name="Hyun D.-W."/>
            <person name="Bae J.-W."/>
        </authorList>
    </citation>
    <scope>NUCLEOTIDE SEQUENCE [LARGE SCALE GENOMIC DNA]</scope>
    <source>
        <strain evidence="4 5">HDW9C</strain>
    </source>
</reference>
<dbReference type="EMBL" id="CP049863">
    <property type="protein sequence ID" value="QIK64172.1"/>
    <property type="molecule type" value="Genomic_DNA"/>
</dbReference>
<evidence type="ECO:0000313" key="5">
    <source>
        <dbReference type="Proteomes" id="UP000502677"/>
    </source>
</evidence>
<feature type="compositionally biased region" description="Basic and acidic residues" evidence="2">
    <location>
        <begin position="45"/>
        <end position="56"/>
    </location>
</feature>
<gene>
    <name evidence="4" type="ORF">G7068_13915</name>
</gene>
<evidence type="ECO:0000256" key="2">
    <source>
        <dbReference type="SAM" id="MobiDB-lite"/>
    </source>
</evidence>
<feature type="chain" id="PRO_5038774294" description="DUF4352 domain-containing protein" evidence="3">
    <location>
        <begin position="22"/>
        <end position="194"/>
    </location>
</feature>
<proteinExistence type="predicted"/>
<dbReference type="AlphaFoldDB" id="A0A6G7XI33"/>
<sequence length="194" mass="20322">MKLSVIAVFAAAALLVGCSSGGTDTNKAVATSKPKTTAAPGKMTEPAKEKADKGTEKNPYAIGTPVRNGDWEVTVNSWQPNINDAVVADGGDLSMLPEGQQYALMNVTMTWRGAGVGDNSQVNLQYMPEGGNSLSASWSAYGKTPGGNKLAYEELVTDGSVTGDMLYAVDAGNTKGTFMWYAPNTEQPVYIAAQ</sequence>
<evidence type="ECO:0000256" key="3">
    <source>
        <dbReference type="SAM" id="SignalP"/>
    </source>
</evidence>
<dbReference type="KEGG" id="lvi:G7068_13915"/>
<evidence type="ECO:0000256" key="1">
    <source>
        <dbReference type="ARBA" id="ARBA00022729"/>
    </source>
</evidence>
<accession>A0A6G7XI33</accession>
<dbReference type="RefSeq" id="WP_166292509.1">
    <property type="nucleotide sequence ID" value="NZ_CP049863.1"/>
</dbReference>